<accession>A0A8X6P832</accession>
<keyword evidence="2" id="KW-1185">Reference proteome</keyword>
<evidence type="ECO:0000313" key="2">
    <source>
        <dbReference type="Proteomes" id="UP000887013"/>
    </source>
</evidence>
<sequence>MMTIASADGEGRNNALKLTFVFGDNKAALPTRGIKHMVRGYGDSSPNFGLPFPPELYPECSFRMSGGLHSAESEVLGVMNRQP</sequence>
<gene>
    <name evidence="1" type="ORF">NPIL_662011</name>
</gene>
<dbReference type="Proteomes" id="UP000887013">
    <property type="component" value="Unassembled WGS sequence"/>
</dbReference>
<proteinExistence type="predicted"/>
<evidence type="ECO:0000313" key="1">
    <source>
        <dbReference type="EMBL" id="GFT53930.1"/>
    </source>
</evidence>
<dbReference type="AlphaFoldDB" id="A0A8X6P832"/>
<name>A0A8X6P832_NEPPI</name>
<comment type="caution">
    <text evidence="1">The sequence shown here is derived from an EMBL/GenBank/DDBJ whole genome shotgun (WGS) entry which is preliminary data.</text>
</comment>
<dbReference type="EMBL" id="BMAW01066191">
    <property type="protein sequence ID" value="GFT53930.1"/>
    <property type="molecule type" value="Genomic_DNA"/>
</dbReference>
<protein>
    <submittedName>
        <fullName evidence="1">Uncharacterized protein</fullName>
    </submittedName>
</protein>
<organism evidence="1 2">
    <name type="scientific">Nephila pilipes</name>
    <name type="common">Giant wood spider</name>
    <name type="synonym">Nephila maculata</name>
    <dbReference type="NCBI Taxonomy" id="299642"/>
    <lineage>
        <taxon>Eukaryota</taxon>
        <taxon>Metazoa</taxon>
        <taxon>Ecdysozoa</taxon>
        <taxon>Arthropoda</taxon>
        <taxon>Chelicerata</taxon>
        <taxon>Arachnida</taxon>
        <taxon>Araneae</taxon>
        <taxon>Araneomorphae</taxon>
        <taxon>Entelegynae</taxon>
        <taxon>Araneoidea</taxon>
        <taxon>Nephilidae</taxon>
        <taxon>Nephila</taxon>
    </lineage>
</organism>
<reference evidence="1" key="1">
    <citation type="submission" date="2020-08" db="EMBL/GenBank/DDBJ databases">
        <title>Multicomponent nature underlies the extraordinary mechanical properties of spider dragline silk.</title>
        <authorList>
            <person name="Kono N."/>
            <person name="Nakamura H."/>
            <person name="Mori M."/>
            <person name="Yoshida Y."/>
            <person name="Ohtoshi R."/>
            <person name="Malay A.D."/>
            <person name="Moran D.A.P."/>
            <person name="Tomita M."/>
            <person name="Numata K."/>
            <person name="Arakawa K."/>
        </authorList>
    </citation>
    <scope>NUCLEOTIDE SEQUENCE</scope>
</reference>